<evidence type="ECO:0000313" key="4">
    <source>
        <dbReference type="Proteomes" id="UP001163156"/>
    </source>
</evidence>
<organism evidence="3 4">
    <name type="scientific">Algoriphagus halophytocola</name>
    <dbReference type="NCBI Taxonomy" id="2991499"/>
    <lineage>
        <taxon>Bacteria</taxon>
        <taxon>Pseudomonadati</taxon>
        <taxon>Bacteroidota</taxon>
        <taxon>Cytophagia</taxon>
        <taxon>Cytophagales</taxon>
        <taxon>Cyclobacteriaceae</taxon>
        <taxon>Algoriphagus</taxon>
    </lineage>
</organism>
<dbReference type="Proteomes" id="UP001163156">
    <property type="component" value="Chromosome"/>
</dbReference>
<keyword evidence="4" id="KW-1185">Reference proteome</keyword>
<dbReference type="EMBL" id="CP110226">
    <property type="protein sequence ID" value="UZD23448.1"/>
    <property type="molecule type" value="Genomic_DNA"/>
</dbReference>
<evidence type="ECO:0008006" key="5">
    <source>
        <dbReference type="Google" id="ProtNLM"/>
    </source>
</evidence>
<dbReference type="CDD" id="cd16904">
    <property type="entry name" value="pesticin_lyz-like"/>
    <property type="match status" value="1"/>
</dbReference>
<dbReference type="InterPro" id="IPR023347">
    <property type="entry name" value="Lysozyme_dom_sf"/>
</dbReference>
<keyword evidence="1" id="KW-0929">Antimicrobial</keyword>
<dbReference type="RefSeq" id="WP_264809990.1">
    <property type="nucleotide sequence ID" value="NZ_CP110226.1"/>
</dbReference>
<name>A0ABY6MIJ0_9BACT</name>
<dbReference type="Gene3D" id="1.10.530.40">
    <property type="match status" value="1"/>
</dbReference>
<evidence type="ECO:0000256" key="2">
    <source>
        <dbReference type="ARBA" id="ARBA00022638"/>
    </source>
</evidence>
<reference evidence="3" key="1">
    <citation type="submission" date="2022-10" db="EMBL/GenBank/DDBJ databases">
        <title>Algoriphagus sp. a novel bacteria isolate from halophytes salicornia europaea.</title>
        <authorList>
            <person name="Peng Y."/>
            <person name="Jiang L."/>
            <person name="Lee J."/>
        </authorList>
    </citation>
    <scope>NUCLEOTIDE SEQUENCE</scope>
    <source>
        <strain evidence="3">TR-M5</strain>
    </source>
</reference>
<accession>A0ABY6MIJ0</accession>
<gene>
    <name evidence="3" type="ORF">OM944_02935</name>
</gene>
<protein>
    <recommendedName>
        <fullName evidence="5">Pesticin C-terminal domain-containing protein</fullName>
    </recommendedName>
</protein>
<dbReference type="SUPFAM" id="SSF53955">
    <property type="entry name" value="Lysozyme-like"/>
    <property type="match status" value="1"/>
</dbReference>
<evidence type="ECO:0000313" key="3">
    <source>
        <dbReference type="EMBL" id="UZD23448.1"/>
    </source>
</evidence>
<sequence>MNAFQNRIKNLQKSVQAAETGEFDAQTTLAIMDFLGLKQPTDADFLENKKTLQRFLEFRGNDVDGIMGSRTLSRLEMIFSKELPKIPPGASLIASKTSLDIIVEFEVSSKSVYQRKYSHPILPGEYSGITIGIGYDLGHVNEATFHEDWSDLISQEDFDTLKQALGKTKTAARAALHGKILEVDIPWETAIEVFYTRSLPIWARRCIKIYPGLEKLPPDVQGTMVSLVYNRGTSLSASDSRREMRNLQKHIADANLRAMAEEFRSMKRLWPNSAGLRRRRDKEAALIENATYVLKPADYVFI</sequence>
<dbReference type="InterPro" id="IPR023346">
    <property type="entry name" value="Lysozyme-like_dom_sf"/>
</dbReference>
<keyword evidence="2" id="KW-0081">Bacteriolytic enzyme</keyword>
<evidence type="ECO:0000256" key="1">
    <source>
        <dbReference type="ARBA" id="ARBA00022529"/>
    </source>
</evidence>
<proteinExistence type="predicted"/>